<dbReference type="GO" id="GO:0005576">
    <property type="term" value="C:extracellular region"/>
    <property type="evidence" value="ECO:0007669"/>
    <property type="project" value="InterPro"/>
</dbReference>
<evidence type="ECO:0000256" key="1">
    <source>
        <dbReference type="SAM" id="MobiDB-lite"/>
    </source>
</evidence>
<keyword evidence="2" id="KW-0732">Signal</keyword>
<dbReference type="InParanoid" id="A0A1C7N1P5"/>
<feature type="region of interest" description="Disordered" evidence="1">
    <location>
        <begin position="25"/>
        <end position="160"/>
    </location>
</feature>
<feature type="domain" description="SCP" evidence="3">
    <location>
        <begin position="159"/>
        <end position="284"/>
    </location>
</feature>
<organism evidence="4 5">
    <name type="scientific">Choanephora cucurbitarum</name>
    <dbReference type="NCBI Taxonomy" id="101091"/>
    <lineage>
        <taxon>Eukaryota</taxon>
        <taxon>Fungi</taxon>
        <taxon>Fungi incertae sedis</taxon>
        <taxon>Mucoromycota</taxon>
        <taxon>Mucoromycotina</taxon>
        <taxon>Mucoromycetes</taxon>
        <taxon>Mucorales</taxon>
        <taxon>Mucorineae</taxon>
        <taxon>Choanephoraceae</taxon>
        <taxon>Choanephoroideae</taxon>
        <taxon>Choanephora</taxon>
    </lineage>
</organism>
<dbReference type="EMBL" id="LUGH01000728">
    <property type="protein sequence ID" value="OBZ83065.1"/>
    <property type="molecule type" value="Genomic_DNA"/>
</dbReference>
<feature type="signal peptide" evidence="2">
    <location>
        <begin position="1"/>
        <end position="18"/>
    </location>
</feature>
<dbReference type="OrthoDB" id="337038at2759"/>
<dbReference type="InterPro" id="IPR018244">
    <property type="entry name" value="Allrgn_V5/Tpx1_CS"/>
</dbReference>
<dbReference type="PROSITE" id="PS01009">
    <property type="entry name" value="CRISP_1"/>
    <property type="match status" value="1"/>
</dbReference>
<name>A0A1C7N1P5_9FUNG</name>
<accession>A0A1C7N1P5</accession>
<dbReference type="SMART" id="SM00198">
    <property type="entry name" value="SCP"/>
    <property type="match status" value="1"/>
</dbReference>
<feature type="chain" id="PRO_5008889431" evidence="2">
    <location>
        <begin position="19"/>
        <end position="293"/>
    </location>
</feature>
<dbReference type="InterPro" id="IPR014044">
    <property type="entry name" value="CAP_dom"/>
</dbReference>
<comment type="caution">
    <text evidence="4">The sequence shown here is derived from an EMBL/GenBank/DDBJ whole genome shotgun (WGS) entry which is preliminary data.</text>
</comment>
<evidence type="ECO:0000256" key="2">
    <source>
        <dbReference type="SAM" id="SignalP"/>
    </source>
</evidence>
<feature type="compositionally biased region" description="Basic and acidic residues" evidence="1">
    <location>
        <begin position="68"/>
        <end position="79"/>
    </location>
</feature>
<feature type="compositionally biased region" description="Low complexity" evidence="1">
    <location>
        <begin position="30"/>
        <end position="47"/>
    </location>
</feature>
<dbReference type="SUPFAM" id="SSF55797">
    <property type="entry name" value="PR-1-like"/>
    <property type="match status" value="1"/>
</dbReference>
<proteinExistence type="predicted"/>
<evidence type="ECO:0000313" key="4">
    <source>
        <dbReference type="EMBL" id="OBZ83065.1"/>
    </source>
</evidence>
<dbReference type="InterPro" id="IPR001283">
    <property type="entry name" value="CRISP-related"/>
</dbReference>
<dbReference type="Gene3D" id="3.40.33.10">
    <property type="entry name" value="CAP"/>
    <property type="match status" value="1"/>
</dbReference>
<sequence length="293" mass="31696">MLFNKVFAALILSQVVLAAPKPLSESKSLTVTTTTSATVTGTPTAASRYQGKQHGQRRHNDQQIQRKKNIDDDAQENHWKYKGSYGKKNKYTHSDEDESKFGFTGDDEGEEDSDSTGDDDNTSGATTTAKPTTTAKATSTSKATATGKATPTSSAGSDDVQSQALAIHNKYRKAHHVPDVTWSTKLADHAQTVTDSCVWGHNVLKGAGQNIAYGYKSMEAVIDAWYNEGKNYNYGTNSYSSSTGHFTQVVWKSTTEIGCAATYCSNLKGTYYVCDYSPPGNYAGKYADNVVAP</sequence>
<dbReference type="InterPro" id="IPR035940">
    <property type="entry name" value="CAP_sf"/>
</dbReference>
<feature type="compositionally biased region" description="Low complexity" evidence="1">
    <location>
        <begin position="122"/>
        <end position="157"/>
    </location>
</feature>
<feature type="compositionally biased region" description="Acidic residues" evidence="1">
    <location>
        <begin position="105"/>
        <end position="121"/>
    </location>
</feature>
<dbReference type="Proteomes" id="UP000093000">
    <property type="component" value="Unassembled WGS sequence"/>
</dbReference>
<protein>
    <submittedName>
        <fullName evidence="4">Protein PRY1</fullName>
    </submittedName>
</protein>
<gene>
    <name evidence="4" type="primary">PRY1</name>
    <name evidence="4" type="ORF">A0J61_08884</name>
</gene>
<evidence type="ECO:0000313" key="5">
    <source>
        <dbReference type="Proteomes" id="UP000093000"/>
    </source>
</evidence>
<keyword evidence="5" id="KW-1185">Reference proteome</keyword>
<evidence type="ECO:0000259" key="3">
    <source>
        <dbReference type="SMART" id="SM00198"/>
    </source>
</evidence>
<reference evidence="4 5" key="1">
    <citation type="submission" date="2016-03" db="EMBL/GenBank/DDBJ databases">
        <title>Choanephora cucurbitarum.</title>
        <authorList>
            <person name="Min B."/>
            <person name="Park H."/>
            <person name="Park J.-H."/>
            <person name="Shin H.-D."/>
            <person name="Choi I.-G."/>
        </authorList>
    </citation>
    <scope>NUCLEOTIDE SEQUENCE [LARGE SCALE GENOMIC DNA]</scope>
    <source>
        <strain evidence="4 5">KUS-F28377</strain>
    </source>
</reference>
<dbReference type="PRINTS" id="PR00837">
    <property type="entry name" value="V5TPXLIKE"/>
</dbReference>
<dbReference type="Pfam" id="PF00188">
    <property type="entry name" value="CAP"/>
    <property type="match status" value="1"/>
</dbReference>
<dbReference type="PANTHER" id="PTHR10334">
    <property type="entry name" value="CYSTEINE-RICH SECRETORY PROTEIN-RELATED"/>
    <property type="match status" value="1"/>
</dbReference>
<dbReference type="AlphaFoldDB" id="A0A1C7N1P5"/>
<dbReference type="STRING" id="101091.A0A1C7N1P5"/>